<feature type="compositionally biased region" description="Basic residues" evidence="4">
    <location>
        <begin position="237"/>
        <end position="266"/>
    </location>
</feature>
<comment type="cofactor">
    <cofactor evidence="1">
        <name>Zn(2+)</name>
        <dbReference type="ChEBI" id="CHEBI:29105"/>
    </cofactor>
</comment>
<dbReference type="EMBL" id="HBIB01015980">
    <property type="protein sequence ID" value="CAE0248160.1"/>
    <property type="molecule type" value="Transcribed_RNA"/>
</dbReference>
<dbReference type="PROSITE" id="PS52035">
    <property type="entry name" value="PEPTIDASE_M14"/>
    <property type="match status" value="1"/>
</dbReference>
<organism evidence="6">
    <name type="scientific">Palpitomonas bilix</name>
    <dbReference type="NCBI Taxonomy" id="652834"/>
    <lineage>
        <taxon>Eukaryota</taxon>
        <taxon>Eukaryota incertae sedis</taxon>
    </lineage>
</organism>
<evidence type="ECO:0000313" key="6">
    <source>
        <dbReference type="EMBL" id="CAE0248158.1"/>
    </source>
</evidence>
<name>A0A7S3D6H8_9EUKA</name>
<proteinExistence type="inferred from homology"/>
<gene>
    <name evidence="6" type="ORF">PBIL07802_LOCUS10354</name>
    <name evidence="7" type="ORF">PBIL07802_LOCUS10356</name>
</gene>
<dbReference type="InterPro" id="IPR050821">
    <property type="entry name" value="Cytosolic_carboxypeptidase"/>
</dbReference>
<dbReference type="InterPro" id="IPR000834">
    <property type="entry name" value="Peptidase_M14"/>
</dbReference>
<evidence type="ECO:0000256" key="4">
    <source>
        <dbReference type="SAM" id="MobiDB-lite"/>
    </source>
</evidence>
<sequence>MMKGFIDFITSESRIAVLLRRLFEFYVVPMLNPDGVINGNHRCSLAGVDLNRQYLHPEQKLHPTIFHTKNMVKDIQKDREVLMVIDLHGHSRKKNIFIYGNALDSAPSNTVTERTFPFMLSRISNVFSFQDCCFKVQKAKESAARVVYWKELGIPYSYTIESSFCSCSTGPMKDVLFTPEHLETLGGRELCEALLDFCNPDSLTVAVRELEIYMSDHADKAGDSDLDEDGQGQREKGSRKKIDKKKKLVGGKKKLVSKKKKEIKII</sequence>
<accession>A0A7S3D6H8</accession>
<dbReference type="GO" id="GO:0006508">
    <property type="term" value="P:proteolysis"/>
    <property type="evidence" value="ECO:0007669"/>
    <property type="project" value="InterPro"/>
</dbReference>
<reference evidence="6" key="1">
    <citation type="submission" date="2021-01" db="EMBL/GenBank/DDBJ databases">
        <authorList>
            <person name="Corre E."/>
            <person name="Pelletier E."/>
            <person name="Niang G."/>
            <person name="Scheremetjew M."/>
            <person name="Finn R."/>
            <person name="Kale V."/>
            <person name="Holt S."/>
            <person name="Cochrane G."/>
            <person name="Meng A."/>
            <person name="Brown T."/>
            <person name="Cohen L."/>
        </authorList>
    </citation>
    <scope>NUCLEOTIDE SEQUENCE</scope>
    <source>
        <strain evidence="6">NIES-2562</strain>
    </source>
</reference>
<evidence type="ECO:0000256" key="1">
    <source>
        <dbReference type="ARBA" id="ARBA00001947"/>
    </source>
</evidence>
<dbReference type="Gene3D" id="3.40.630.10">
    <property type="entry name" value="Zn peptidases"/>
    <property type="match status" value="1"/>
</dbReference>
<dbReference type="GO" id="GO:0008270">
    <property type="term" value="F:zinc ion binding"/>
    <property type="evidence" value="ECO:0007669"/>
    <property type="project" value="InterPro"/>
</dbReference>
<evidence type="ECO:0000313" key="7">
    <source>
        <dbReference type="EMBL" id="CAE0248160.1"/>
    </source>
</evidence>
<dbReference type="Pfam" id="PF00246">
    <property type="entry name" value="Peptidase_M14"/>
    <property type="match status" value="1"/>
</dbReference>
<feature type="region of interest" description="Disordered" evidence="4">
    <location>
        <begin position="219"/>
        <end position="266"/>
    </location>
</feature>
<protein>
    <recommendedName>
        <fullName evidence="5">Peptidase M14 domain-containing protein</fullName>
    </recommendedName>
</protein>
<dbReference type="AlphaFoldDB" id="A0A7S3D6H8"/>
<comment type="similarity">
    <text evidence="2 3">Belongs to the peptidase M14 family.</text>
</comment>
<dbReference type="GO" id="GO:0004181">
    <property type="term" value="F:metallocarboxypeptidase activity"/>
    <property type="evidence" value="ECO:0007669"/>
    <property type="project" value="InterPro"/>
</dbReference>
<dbReference type="EMBL" id="HBIB01015978">
    <property type="protein sequence ID" value="CAE0248158.1"/>
    <property type="molecule type" value="Transcribed_RNA"/>
</dbReference>
<evidence type="ECO:0000256" key="3">
    <source>
        <dbReference type="PROSITE-ProRule" id="PRU01379"/>
    </source>
</evidence>
<evidence type="ECO:0000259" key="5">
    <source>
        <dbReference type="PROSITE" id="PS52035"/>
    </source>
</evidence>
<evidence type="ECO:0000256" key="2">
    <source>
        <dbReference type="ARBA" id="ARBA00005988"/>
    </source>
</evidence>
<feature type="domain" description="Peptidase M14" evidence="5">
    <location>
        <begin position="1"/>
        <end position="198"/>
    </location>
</feature>
<feature type="active site" description="Proton donor/acceptor" evidence="3">
    <location>
        <position position="161"/>
    </location>
</feature>
<dbReference type="PANTHER" id="PTHR12756">
    <property type="entry name" value="CYTOSOLIC CARBOXYPEPTIDASE"/>
    <property type="match status" value="1"/>
</dbReference>
<dbReference type="PANTHER" id="PTHR12756:SF11">
    <property type="entry name" value="CYTOSOLIC CARBOXYPEPTIDASE 1"/>
    <property type="match status" value="1"/>
</dbReference>
<dbReference type="SUPFAM" id="SSF53187">
    <property type="entry name" value="Zn-dependent exopeptidases"/>
    <property type="match status" value="1"/>
</dbReference>